<evidence type="ECO:0000313" key="3">
    <source>
        <dbReference type="Proteomes" id="UP000000440"/>
    </source>
</evidence>
<dbReference type="EMBL" id="BA000039">
    <property type="protein sequence ID" value="BAC07562.1"/>
    <property type="molecule type" value="Genomic_DNA"/>
</dbReference>
<organism evidence="2 3">
    <name type="scientific">Thermosynechococcus vestitus (strain NIES-2133 / IAM M-273 / BP-1)</name>
    <dbReference type="NCBI Taxonomy" id="197221"/>
    <lineage>
        <taxon>Bacteria</taxon>
        <taxon>Bacillati</taxon>
        <taxon>Cyanobacteriota</taxon>
        <taxon>Cyanophyceae</taxon>
        <taxon>Acaryochloridales</taxon>
        <taxon>Thermosynechococcaceae</taxon>
        <taxon>Thermosynechococcus</taxon>
    </lineage>
</organism>
<evidence type="ECO:0000256" key="1">
    <source>
        <dbReference type="SAM" id="MobiDB-lite"/>
    </source>
</evidence>
<dbReference type="Pfam" id="PF19991">
    <property type="entry name" value="HMA_2"/>
    <property type="match status" value="1"/>
</dbReference>
<dbReference type="AlphaFoldDB" id="Q8DMV2"/>
<keyword evidence="3" id="KW-1185">Reference proteome</keyword>
<name>Q8DMV2_THEVB</name>
<dbReference type="Proteomes" id="UP000000440">
    <property type="component" value="Chromosome"/>
</dbReference>
<reference evidence="2 3" key="1">
    <citation type="journal article" date="2002" name="DNA Res.">
        <title>Complete genome structure of the thermophilic cyanobacterium Thermosynechococcus elongatus BP-1.</title>
        <authorList>
            <person name="Nakamura Y."/>
            <person name="Kaneko T."/>
            <person name="Sato S."/>
            <person name="Ikeuchi M."/>
            <person name="Katoh H."/>
            <person name="Sasamoto S."/>
            <person name="Watanabe A."/>
            <person name="Iriguchi M."/>
            <person name="Kawashima K."/>
            <person name="Kimura T."/>
            <person name="Kishida Y."/>
            <person name="Kiyokawa C."/>
            <person name="Kohara M."/>
            <person name="Matsumoto M."/>
            <person name="Matsuno A."/>
            <person name="Nakazaki N."/>
            <person name="Shimpo S."/>
            <person name="Sugimoto M."/>
            <person name="Takeuchi C."/>
            <person name="Yamada M."/>
            <person name="Tabata S."/>
        </authorList>
    </citation>
    <scope>NUCLEOTIDE SEQUENCE [LARGE SCALE GENOMIC DNA]</scope>
    <source>
        <strain evidence="3">IAM M-273 / NIES-2133 / BP-1</strain>
    </source>
</reference>
<dbReference type="eggNOG" id="ENOG5033F7K">
    <property type="taxonomic scope" value="Bacteria"/>
</dbReference>
<dbReference type="STRING" id="197221.gene:10746587"/>
<dbReference type="RefSeq" id="WP_011055864.1">
    <property type="nucleotide sequence ID" value="NC_004113.1"/>
</dbReference>
<dbReference type="KEGG" id="tel:tll0009"/>
<proteinExistence type="predicted"/>
<feature type="region of interest" description="Disordered" evidence="1">
    <location>
        <begin position="298"/>
        <end position="320"/>
    </location>
</feature>
<dbReference type="PATRIC" id="fig|197221.4.peg.8"/>
<sequence>MATAETAPIAELVHVTGDRLRLRIQELKTDVGFRDSLTAYLKTLRGIQSVHVNPLAASITIEYHREQITPLQLLAAIQFWGEVQIIGQGNRGLQNLTRAFDLEPEEVGNKLTAMGGFLMGGYLGDILGGMVGGTAGGLLMGPGGAVMGVQVGTFVGGVIGARLGMEATEQMIQLQFTALEETPERIAKALEIHSGDKIGGAAGELAGGLAGQVVLGPVGETLGRVVGNMVGSQLGEDLGRQLAEPSPEGPPPPSLHFFLEWWVKTSQTFAKETLLATLGGIVARGILGPQAEAAGIRAGSRMSRHLDRQQSNTAAKEKKV</sequence>
<dbReference type="EnsemblBacteria" id="BAC07562">
    <property type="protein sequence ID" value="BAC07562"/>
    <property type="gene ID" value="BAC07562"/>
</dbReference>
<evidence type="ECO:0000313" key="2">
    <source>
        <dbReference type="EMBL" id="BAC07562.1"/>
    </source>
</evidence>
<protein>
    <submittedName>
        <fullName evidence="2">Tll0009 protein</fullName>
    </submittedName>
</protein>
<gene>
    <name evidence="2" type="ordered locus">tll0009</name>
</gene>
<accession>Q8DMV2</accession>